<keyword evidence="1" id="KW-0175">Coiled coil</keyword>
<evidence type="ECO:0000313" key="3">
    <source>
        <dbReference type="Proteomes" id="UP001369082"/>
    </source>
</evidence>
<proteinExistence type="predicted"/>
<keyword evidence="3" id="KW-1185">Reference proteome</keyword>
<dbReference type="EMBL" id="JBAKAZ010000035">
    <property type="protein sequence ID" value="MEL0629947.1"/>
    <property type="molecule type" value="Genomic_DNA"/>
</dbReference>
<sequence>MNMMNKINEIKTEKINKELTKKAVRNDTSKSISKPLPKSVEMFQKLTTGVPLMGKEIKQKKAVVKDYKAKHINRYPLENVELYKEVKELFRELNIKASNEEQMIIQGAKIFLLEQKKEAEKKLNKQKRNGEMK</sequence>
<dbReference type="RefSeq" id="WP_341598080.1">
    <property type="nucleotide sequence ID" value="NZ_JBAKAZ010000035.1"/>
</dbReference>
<evidence type="ECO:0000256" key="1">
    <source>
        <dbReference type="SAM" id="Coils"/>
    </source>
</evidence>
<name>A0ABU9GRP7_9GAMM</name>
<accession>A0ABU9GRP7</accession>
<feature type="coiled-coil region" evidence="1">
    <location>
        <begin position="83"/>
        <end position="133"/>
    </location>
</feature>
<protein>
    <submittedName>
        <fullName evidence="2">Uncharacterized protein</fullName>
    </submittedName>
</protein>
<gene>
    <name evidence="2" type="ORF">V6256_10055</name>
</gene>
<dbReference type="Proteomes" id="UP001369082">
    <property type="component" value="Unassembled WGS sequence"/>
</dbReference>
<evidence type="ECO:0000313" key="2">
    <source>
        <dbReference type="EMBL" id="MEL0629947.1"/>
    </source>
</evidence>
<organism evidence="2 3">
    <name type="scientific">Psychromonas aquatilis</name>
    <dbReference type="NCBI Taxonomy" id="2005072"/>
    <lineage>
        <taxon>Bacteria</taxon>
        <taxon>Pseudomonadati</taxon>
        <taxon>Pseudomonadota</taxon>
        <taxon>Gammaproteobacteria</taxon>
        <taxon>Alteromonadales</taxon>
        <taxon>Psychromonadaceae</taxon>
        <taxon>Psychromonas</taxon>
    </lineage>
</organism>
<reference evidence="2 3" key="1">
    <citation type="submission" date="2024-02" db="EMBL/GenBank/DDBJ databases">
        <title>Bacteria isolated from the canopy kelp, Nereocystis luetkeana.</title>
        <authorList>
            <person name="Pfister C.A."/>
            <person name="Younker I.T."/>
            <person name="Light S.H."/>
        </authorList>
    </citation>
    <scope>NUCLEOTIDE SEQUENCE [LARGE SCALE GENOMIC DNA]</scope>
    <source>
        <strain evidence="2 3">TI.1.05</strain>
    </source>
</reference>
<comment type="caution">
    <text evidence="2">The sequence shown here is derived from an EMBL/GenBank/DDBJ whole genome shotgun (WGS) entry which is preliminary data.</text>
</comment>